<dbReference type="Proteomes" id="UP001055811">
    <property type="component" value="Linkage Group LG01"/>
</dbReference>
<evidence type="ECO:0000313" key="2">
    <source>
        <dbReference type="Proteomes" id="UP001055811"/>
    </source>
</evidence>
<protein>
    <submittedName>
        <fullName evidence="1">Uncharacterized protein</fullName>
    </submittedName>
</protein>
<dbReference type="EMBL" id="CM042009">
    <property type="protein sequence ID" value="KAI3790949.1"/>
    <property type="molecule type" value="Genomic_DNA"/>
</dbReference>
<name>A0ACB9H5C0_CICIN</name>
<comment type="caution">
    <text evidence="1">The sequence shown here is derived from an EMBL/GenBank/DDBJ whole genome shotgun (WGS) entry which is preliminary data.</text>
</comment>
<proteinExistence type="predicted"/>
<evidence type="ECO:0000313" key="1">
    <source>
        <dbReference type="EMBL" id="KAI3790949.1"/>
    </source>
</evidence>
<reference evidence="2" key="1">
    <citation type="journal article" date="2022" name="Mol. Ecol. Resour.">
        <title>The genomes of chicory, endive, great burdock and yacon provide insights into Asteraceae palaeo-polyploidization history and plant inulin production.</title>
        <authorList>
            <person name="Fan W."/>
            <person name="Wang S."/>
            <person name="Wang H."/>
            <person name="Wang A."/>
            <person name="Jiang F."/>
            <person name="Liu H."/>
            <person name="Zhao H."/>
            <person name="Xu D."/>
            <person name="Zhang Y."/>
        </authorList>
    </citation>
    <scope>NUCLEOTIDE SEQUENCE [LARGE SCALE GENOMIC DNA]</scope>
    <source>
        <strain evidence="2">cv. Punajuju</strain>
    </source>
</reference>
<keyword evidence="2" id="KW-1185">Reference proteome</keyword>
<reference evidence="1 2" key="2">
    <citation type="journal article" date="2022" name="Mol. Ecol. Resour.">
        <title>The genomes of chicory, endive, great burdock and yacon provide insights into Asteraceae paleo-polyploidization history and plant inulin production.</title>
        <authorList>
            <person name="Fan W."/>
            <person name="Wang S."/>
            <person name="Wang H."/>
            <person name="Wang A."/>
            <person name="Jiang F."/>
            <person name="Liu H."/>
            <person name="Zhao H."/>
            <person name="Xu D."/>
            <person name="Zhang Y."/>
        </authorList>
    </citation>
    <scope>NUCLEOTIDE SEQUENCE [LARGE SCALE GENOMIC DNA]</scope>
    <source>
        <strain evidence="2">cv. Punajuju</strain>
        <tissue evidence="1">Leaves</tissue>
    </source>
</reference>
<gene>
    <name evidence="1" type="ORF">L2E82_04404</name>
</gene>
<sequence>MTGIIVDKHNILQDSQYSQADLKNLNSILQDSLLVVVIMGLGRGGACIPSQLYEATAHHSHRTTASYFCLKATTAVENPKLRSTQTRIIHFPGMLITNNVQKVTNCGSGINDSLLSCSYCFGLTYC</sequence>
<accession>A0ACB9H5C0</accession>
<organism evidence="1 2">
    <name type="scientific">Cichorium intybus</name>
    <name type="common">Chicory</name>
    <dbReference type="NCBI Taxonomy" id="13427"/>
    <lineage>
        <taxon>Eukaryota</taxon>
        <taxon>Viridiplantae</taxon>
        <taxon>Streptophyta</taxon>
        <taxon>Embryophyta</taxon>
        <taxon>Tracheophyta</taxon>
        <taxon>Spermatophyta</taxon>
        <taxon>Magnoliopsida</taxon>
        <taxon>eudicotyledons</taxon>
        <taxon>Gunneridae</taxon>
        <taxon>Pentapetalae</taxon>
        <taxon>asterids</taxon>
        <taxon>campanulids</taxon>
        <taxon>Asterales</taxon>
        <taxon>Asteraceae</taxon>
        <taxon>Cichorioideae</taxon>
        <taxon>Cichorieae</taxon>
        <taxon>Cichoriinae</taxon>
        <taxon>Cichorium</taxon>
    </lineage>
</organism>